<proteinExistence type="predicted"/>
<protein>
    <recommendedName>
        <fullName evidence="4">Ubiquitin-like domain-containing protein</fullName>
    </recommendedName>
</protein>
<evidence type="ECO:0008006" key="4">
    <source>
        <dbReference type="Google" id="ProtNLM"/>
    </source>
</evidence>
<dbReference type="AlphaFoldDB" id="A0A1Q9DVV9"/>
<dbReference type="OrthoDB" id="437237at2759"/>
<organism evidence="2 3">
    <name type="scientific">Symbiodinium microadriaticum</name>
    <name type="common">Dinoflagellate</name>
    <name type="synonym">Zooxanthella microadriatica</name>
    <dbReference type="NCBI Taxonomy" id="2951"/>
    <lineage>
        <taxon>Eukaryota</taxon>
        <taxon>Sar</taxon>
        <taxon>Alveolata</taxon>
        <taxon>Dinophyceae</taxon>
        <taxon>Suessiales</taxon>
        <taxon>Symbiodiniaceae</taxon>
        <taxon>Symbiodinium</taxon>
    </lineage>
</organism>
<sequence length="291" mass="31862">MVIGPAWTRGEIERPAGSRNMGTWTAAVYTQEQQQRLGVDEYGQKVTAAPMTVNLGGTHYNISPPLVEDIGSWKISHFGYTPEQEARLGSDHHCTQCSGLPVVPPTLTSSLAKALLNSPALMKGLCNMYFRRYDRNRNNTLELSEVHTLCDDLHIGLGMSISGVTSDGLRASIGRFSRDGADDKLSADEFPLWFAETLKESIEEHQRREQEQEAALLLPLTVRSERQIATIKVPVDLSMHDVIEGVAAVFELPAANTCLLHGAKQLPSGETPLSDLGLEEQTELTAVVVGR</sequence>
<keyword evidence="1" id="KW-0106">Calcium</keyword>
<keyword evidence="3" id="KW-1185">Reference proteome</keyword>
<dbReference type="InterPro" id="IPR018247">
    <property type="entry name" value="EF_Hand_1_Ca_BS"/>
</dbReference>
<dbReference type="PROSITE" id="PS00018">
    <property type="entry name" value="EF_HAND_1"/>
    <property type="match status" value="1"/>
</dbReference>
<name>A0A1Q9DVV9_SYMMI</name>
<dbReference type="SUPFAM" id="SSF47473">
    <property type="entry name" value="EF-hand"/>
    <property type="match status" value="1"/>
</dbReference>
<dbReference type="SUPFAM" id="SSF54236">
    <property type="entry name" value="Ubiquitin-like"/>
    <property type="match status" value="1"/>
</dbReference>
<comment type="caution">
    <text evidence="2">The sequence shown here is derived from an EMBL/GenBank/DDBJ whole genome shotgun (WGS) entry which is preliminary data.</text>
</comment>
<dbReference type="OMA" id="TINMGTW"/>
<evidence type="ECO:0000313" key="2">
    <source>
        <dbReference type="EMBL" id="OLP99315.1"/>
    </source>
</evidence>
<reference evidence="2 3" key="1">
    <citation type="submission" date="2016-02" db="EMBL/GenBank/DDBJ databases">
        <title>Genome analysis of coral dinoflagellate symbionts highlights evolutionary adaptations to a symbiotic lifestyle.</title>
        <authorList>
            <person name="Aranda M."/>
            <person name="Li Y."/>
            <person name="Liew Y.J."/>
            <person name="Baumgarten S."/>
            <person name="Simakov O."/>
            <person name="Wilson M."/>
            <person name="Piel J."/>
            <person name="Ashoor H."/>
            <person name="Bougouffa S."/>
            <person name="Bajic V.B."/>
            <person name="Ryu T."/>
            <person name="Ravasi T."/>
            <person name="Bayer T."/>
            <person name="Micklem G."/>
            <person name="Kim H."/>
            <person name="Bhak J."/>
            <person name="Lajeunesse T.C."/>
            <person name="Voolstra C.R."/>
        </authorList>
    </citation>
    <scope>NUCLEOTIDE SEQUENCE [LARGE SCALE GENOMIC DNA]</scope>
    <source>
        <strain evidence="2 3">CCMP2467</strain>
    </source>
</reference>
<accession>A0A1Q9DVV9</accession>
<dbReference type="InterPro" id="IPR029071">
    <property type="entry name" value="Ubiquitin-like_domsf"/>
</dbReference>
<evidence type="ECO:0000256" key="1">
    <source>
        <dbReference type="ARBA" id="ARBA00022837"/>
    </source>
</evidence>
<dbReference type="InterPro" id="IPR011992">
    <property type="entry name" value="EF-hand-dom_pair"/>
</dbReference>
<dbReference type="Proteomes" id="UP000186817">
    <property type="component" value="Unassembled WGS sequence"/>
</dbReference>
<dbReference type="Gene3D" id="1.10.238.10">
    <property type="entry name" value="EF-hand"/>
    <property type="match status" value="1"/>
</dbReference>
<dbReference type="EMBL" id="LSRX01000367">
    <property type="protein sequence ID" value="OLP99315.1"/>
    <property type="molecule type" value="Genomic_DNA"/>
</dbReference>
<evidence type="ECO:0000313" key="3">
    <source>
        <dbReference type="Proteomes" id="UP000186817"/>
    </source>
</evidence>
<gene>
    <name evidence="2" type="ORF">AK812_SmicGene18162</name>
</gene>